<dbReference type="Proteomes" id="UP000601768">
    <property type="component" value="Unassembled WGS sequence"/>
</dbReference>
<evidence type="ECO:0000313" key="1">
    <source>
        <dbReference type="EMBL" id="MBC3766258.1"/>
    </source>
</evidence>
<keyword evidence="2" id="KW-1185">Reference proteome</keyword>
<comment type="caution">
    <text evidence="1">The sequence shown here is derived from an EMBL/GenBank/DDBJ whole genome shotgun (WGS) entry which is preliminary data.</text>
</comment>
<organism evidence="1 2">
    <name type="scientific">Neptunicella marina</name>
    <dbReference type="NCBI Taxonomy" id="2125989"/>
    <lineage>
        <taxon>Bacteria</taxon>
        <taxon>Pseudomonadati</taxon>
        <taxon>Pseudomonadota</taxon>
        <taxon>Gammaproteobacteria</taxon>
        <taxon>Alteromonadales</taxon>
        <taxon>Alteromonadaceae</taxon>
        <taxon>Neptunicella</taxon>
    </lineage>
</organism>
<gene>
    <name evidence="1" type="ORF">H8B19_10225</name>
</gene>
<dbReference type="AlphaFoldDB" id="A0A8J6IVJ4"/>
<proteinExistence type="predicted"/>
<reference evidence="1" key="1">
    <citation type="journal article" date="2018" name="Int. J. Syst. Evol. Microbiol.">
        <title>Neptunicella marina gen. nov., sp. nov., isolated from surface seawater.</title>
        <authorList>
            <person name="Liu X."/>
            <person name="Lai Q."/>
            <person name="Du Y."/>
            <person name="Zhang X."/>
            <person name="Liu Z."/>
            <person name="Sun F."/>
            <person name="Shao Z."/>
        </authorList>
    </citation>
    <scope>NUCLEOTIDE SEQUENCE</scope>
    <source>
        <strain evidence="1">S27-2</strain>
    </source>
</reference>
<name>A0A8J6IVJ4_9ALTE</name>
<accession>A0A8J6IVJ4</accession>
<sequence>MIIRNFINDRAGQLAYYVRAFWDFRIPYSELELYFWDVLEEWLNIDSNPSSPYSNKERVFWFVLHQTQDCKASELLSNPEIRAELEVCLASLEGNCPVPLDYVGIRP</sequence>
<dbReference type="EMBL" id="JACNEP010000007">
    <property type="protein sequence ID" value="MBC3766258.1"/>
    <property type="molecule type" value="Genomic_DNA"/>
</dbReference>
<protein>
    <submittedName>
        <fullName evidence="1">Uncharacterized protein</fullName>
    </submittedName>
</protein>
<reference evidence="1" key="2">
    <citation type="submission" date="2020-08" db="EMBL/GenBank/DDBJ databases">
        <authorList>
            <person name="Lai Q."/>
        </authorList>
    </citation>
    <scope>NUCLEOTIDE SEQUENCE</scope>
    <source>
        <strain evidence="1">S27-2</strain>
    </source>
</reference>
<evidence type="ECO:0000313" key="2">
    <source>
        <dbReference type="Proteomes" id="UP000601768"/>
    </source>
</evidence>